<evidence type="ECO:0000259" key="1">
    <source>
        <dbReference type="Pfam" id="PF01557"/>
    </source>
</evidence>
<feature type="domain" description="Fumarylacetoacetase-like C-terminal" evidence="1">
    <location>
        <begin position="82"/>
        <end position="307"/>
    </location>
</feature>
<dbReference type="InterPro" id="IPR036663">
    <property type="entry name" value="Fumarylacetoacetase_C_sf"/>
</dbReference>
<dbReference type="Proteomes" id="UP001165069">
    <property type="component" value="Unassembled WGS sequence"/>
</dbReference>
<organism evidence="2 3">
    <name type="scientific">Geothrix limicola</name>
    <dbReference type="NCBI Taxonomy" id="2927978"/>
    <lineage>
        <taxon>Bacteria</taxon>
        <taxon>Pseudomonadati</taxon>
        <taxon>Acidobacteriota</taxon>
        <taxon>Holophagae</taxon>
        <taxon>Holophagales</taxon>
        <taxon>Holophagaceae</taxon>
        <taxon>Geothrix</taxon>
    </lineage>
</organism>
<dbReference type="InterPro" id="IPR011234">
    <property type="entry name" value="Fumarylacetoacetase-like_C"/>
</dbReference>
<protein>
    <submittedName>
        <fullName evidence="2">Fumarylacetoacetase</fullName>
    </submittedName>
</protein>
<dbReference type="SUPFAM" id="SSF56529">
    <property type="entry name" value="FAH"/>
    <property type="match status" value="1"/>
</dbReference>
<sequence>MKLVTFLQTGSEKIGAILADGRILDLGAAEARLAVDMLTLIRRQDGLMPLARRMAEHPPAHALVDPASVQLLAPIPRPVSMRDGYAFRQHVSTARRNRGLDMIPEFDLFPVTYFTNHLAVTGPGEVRVQDHHLVRLDFELEVAIVTGRPLRNATLEEADDAIFGYMVMNDWSARMLQMEEMKLSLGPCKGKDFATSLGPWLVTKDELKLEKTPKGEILHAPMTCTVNGQRLSNGDVDSMNWTFAQILQRTSYGIQMHPGEVIGSGTVGTGCLLELNGSKITDNLWLKAGDEVVMEIEGLGRLVNTVVHVPERLSDMPPHLVGGTLPDLYAGSPSGEAGE</sequence>
<dbReference type="Gene3D" id="3.90.850.10">
    <property type="entry name" value="Fumarylacetoacetase-like, C-terminal domain"/>
    <property type="match status" value="1"/>
</dbReference>
<accession>A0ABQ5QKB0</accession>
<dbReference type="PANTHER" id="PTHR43211">
    <property type="entry name" value="FUMARYLACETOACETATE HYDROLASE"/>
    <property type="match status" value="1"/>
</dbReference>
<reference evidence="2 3" key="1">
    <citation type="journal article" date="2023" name="Antonie Van Leeuwenhoek">
        <title>Mesoterricola silvestris gen. nov., sp. nov., Mesoterricola sediminis sp. nov., Geothrix oryzae sp. nov., Geothrix edaphica sp. nov., Geothrix rubra sp. nov., and Geothrix limicola sp. nov., six novel members of Acidobacteriota isolated from soils.</title>
        <authorList>
            <person name="Itoh H."/>
            <person name="Sugisawa Y."/>
            <person name="Mise K."/>
            <person name="Xu Z."/>
            <person name="Kuniyasu M."/>
            <person name="Ushijima N."/>
            <person name="Kawano K."/>
            <person name="Kobayashi E."/>
            <person name="Shiratori Y."/>
            <person name="Masuda Y."/>
            <person name="Senoo K."/>
        </authorList>
    </citation>
    <scope>NUCLEOTIDE SEQUENCE [LARGE SCALE GENOMIC DNA]</scope>
    <source>
        <strain evidence="2 3">Red804</strain>
    </source>
</reference>
<proteinExistence type="predicted"/>
<dbReference type="EMBL" id="BSDE01000009">
    <property type="protein sequence ID" value="GLH74986.1"/>
    <property type="molecule type" value="Genomic_DNA"/>
</dbReference>
<comment type="caution">
    <text evidence="2">The sequence shown here is derived from an EMBL/GenBank/DDBJ whole genome shotgun (WGS) entry which is preliminary data.</text>
</comment>
<dbReference type="Pfam" id="PF01557">
    <property type="entry name" value="FAA_hydrolase"/>
    <property type="match status" value="1"/>
</dbReference>
<evidence type="ECO:0000313" key="3">
    <source>
        <dbReference type="Proteomes" id="UP001165069"/>
    </source>
</evidence>
<dbReference type="PANTHER" id="PTHR43211:SF1">
    <property type="entry name" value="BLL6422 PROTEIN"/>
    <property type="match status" value="1"/>
</dbReference>
<evidence type="ECO:0000313" key="2">
    <source>
        <dbReference type="EMBL" id="GLH74986.1"/>
    </source>
</evidence>
<name>A0ABQ5QKB0_9BACT</name>
<dbReference type="RefSeq" id="WP_285577884.1">
    <property type="nucleotide sequence ID" value="NZ_BSDE01000009.1"/>
</dbReference>
<gene>
    <name evidence="2" type="ORF">GETHLI_34880</name>
</gene>
<keyword evidence="3" id="KW-1185">Reference proteome</keyword>